<dbReference type="WBParaSite" id="RSKR_0000396100.1">
    <property type="protein sequence ID" value="RSKR_0000396100.1"/>
    <property type="gene ID" value="RSKR_0000396100"/>
</dbReference>
<organism evidence="1 2">
    <name type="scientific">Rhabditophanes sp. KR3021</name>
    <dbReference type="NCBI Taxonomy" id="114890"/>
    <lineage>
        <taxon>Eukaryota</taxon>
        <taxon>Metazoa</taxon>
        <taxon>Ecdysozoa</taxon>
        <taxon>Nematoda</taxon>
        <taxon>Chromadorea</taxon>
        <taxon>Rhabditida</taxon>
        <taxon>Tylenchina</taxon>
        <taxon>Panagrolaimomorpha</taxon>
        <taxon>Strongyloidoidea</taxon>
        <taxon>Alloionematidae</taxon>
        <taxon>Rhabditophanes</taxon>
    </lineage>
</organism>
<sequence length="676" mass="77447">MQPIEPITLSISEQPEFKELFVEELTILGDLFKTNNYELRMAGGAVRDLMMGIKPSDLDFATDATPVQMKDMFTKANIRMLNKNGEAHGTITCRINDKENFEVTTLRNDIVCHGRRAEVKFTTDWQQDAFRRDLTVNSLFLKLDGTVVDYTGGVADIKSRKVQFAGDPVTRIQEDYLRILRYFRFFGRIATTSDDHDERTITAVIDNAKGLKDVSGERLFLELKKIVTGRFASEIMEIMLNKCDLGRYLGLPENCDMAYFRKINDSNKAKNIKPMTLLTSLFKNQSDIDTFNKKCKISRAEKVICEIINEIRNENGHKINDPTVNQQDLWKRILTYEFYFGDTTKNGPLICERYEQVAIYFCCTSDIFEMIETFHFPYFPVNGIDFMPDTEQKERPADMSFLCCANTVGQNVLENENKVILKLITKNELTPDTRLFQFAFPNKSDVLGTKVGEHIAIHATIDGVDIFRKYTPVSFNDTQGTVTFFIKIYSKTPKFPNGGLMSQYLETLKIGDSITFSGPYGLVNYNGFGNFDVKVADKSSFTTKKFEKLTAIAAGTGLTPIWQVITQILRNKEDKTKIHFIFANKSVKDIIMKDEIEKLAKKEKERLRVTFIVTEKDGHYKDYYSGRINKELLEKLVDKPSNEHGILKCGRPQMLDDNLIPNLLALSHDRSNLIRF</sequence>
<dbReference type="Proteomes" id="UP000095286">
    <property type="component" value="Unplaced"/>
</dbReference>
<protein>
    <submittedName>
        <fullName evidence="2">FAD-binding FR-type domain-containing protein</fullName>
    </submittedName>
</protein>
<reference evidence="2" key="1">
    <citation type="submission" date="2016-11" db="UniProtKB">
        <authorList>
            <consortium name="WormBaseParasite"/>
        </authorList>
    </citation>
    <scope>IDENTIFICATION</scope>
    <source>
        <strain evidence="2">KR3021</strain>
    </source>
</reference>
<accession>A0AC35TT68</accession>
<evidence type="ECO:0000313" key="1">
    <source>
        <dbReference type="Proteomes" id="UP000095286"/>
    </source>
</evidence>
<proteinExistence type="predicted"/>
<name>A0AC35TT68_9BILA</name>
<evidence type="ECO:0000313" key="2">
    <source>
        <dbReference type="WBParaSite" id="RSKR_0000396100.1"/>
    </source>
</evidence>